<evidence type="ECO:0000256" key="2">
    <source>
        <dbReference type="ARBA" id="ARBA00023026"/>
    </source>
</evidence>
<dbReference type="Gene3D" id="3.10.350.10">
    <property type="entry name" value="LysM domain"/>
    <property type="match status" value="3"/>
</dbReference>
<dbReference type="InterPro" id="IPR018392">
    <property type="entry name" value="LysM"/>
</dbReference>
<evidence type="ECO:0000313" key="6">
    <source>
        <dbReference type="Proteomes" id="UP001562357"/>
    </source>
</evidence>
<comment type="caution">
    <text evidence="5">The sequence shown here is derived from an EMBL/GenBank/DDBJ whole genome shotgun (WGS) entry which is preliminary data.</text>
</comment>
<dbReference type="PANTHER" id="PTHR34997:SF1">
    <property type="entry name" value="PEPTIDOGLYCAN-BINDING LYSIN DOMAIN"/>
    <property type="match status" value="1"/>
</dbReference>
<dbReference type="InterPro" id="IPR052210">
    <property type="entry name" value="LysM1-like"/>
</dbReference>
<gene>
    <name evidence="5" type="primary">g4894</name>
    <name evidence="5" type="ORF">EsDP_00004894</name>
</gene>
<organism evidence="5 6">
    <name type="scientific">Epichloe bromicola</name>
    <dbReference type="NCBI Taxonomy" id="79588"/>
    <lineage>
        <taxon>Eukaryota</taxon>
        <taxon>Fungi</taxon>
        <taxon>Dikarya</taxon>
        <taxon>Ascomycota</taxon>
        <taxon>Pezizomycotina</taxon>
        <taxon>Sordariomycetes</taxon>
        <taxon>Hypocreomycetidae</taxon>
        <taxon>Hypocreales</taxon>
        <taxon>Clavicipitaceae</taxon>
        <taxon>Epichloe</taxon>
    </lineage>
</organism>
<keyword evidence="2" id="KW-0843">Virulence</keyword>
<dbReference type="PANTHER" id="PTHR34997">
    <property type="entry name" value="AM15"/>
    <property type="match status" value="1"/>
</dbReference>
<dbReference type="Pfam" id="PF01476">
    <property type="entry name" value="LysM"/>
    <property type="match status" value="2"/>
</dbReference>
<dbReference type="Proteomes" id="UP001562357">
    <property type="component" value="Unassembled WGS sequence"/>
</dbReference>
<dbReference type="SUPFAM" id="SSF54106">
    <property type="entry name" value="LysM domain"/>
    <property type="match status" value="1"/>
</dbReference>
<evidence type="ECO:0000256" key="3">
    <source>
        <dbReference type="ARBA" id="ARBA00044955"/>
    </source>
</evidence>
<dbReference type="PROSITE" id="PS51782">
    <property type="entry name" value="LYSM"/>
    <property type="match status" value="2"/>
</dbReference>
<proteinExistence type="inferred from homology"/>
<keyword evidence="1" id="KW-0147">Chitin-binding</keyword>
<dbReference type="EMBL" id="BAAFGZ010000205">
    <property type="protein sequence ID" value="GAB0136598.1"/>
    <property type="molecule type" value="Genomic_DNA"/>
</dbReference>
<dbReference type="CDD" id="cd00118">
    <property type="entry name" value="LysM"/>
    <property type="match status" value="2"/>
</dbReference>
<dbReference type="SMART" id="SM00257">
    <property type="entry name" value="LysM"/>
    <property type="match status" value="1"/>
</dbReference>
<feature type="domain" description="LysM" evidence="4">
    <location>
        <begin position="291"/>
        <end position="337"/>
    </location>
</feature>
<name>A0ABQ0CT77_9HYPO</name>
<keyword evidence="6" id="KW-1185">Reference proteome</keyword>
<comment type="similarity">
    <text evidence="3">Belongs to the secreted LysM effector family.</text>
</comment>
<accession>A0ABQ0CT77</accession>
<evidence type="ECO:0000259" key="4">
    <source>
        <dbReference type="PROSITE" id="PS51782"/>
    </source>
</evidence>
<evidence type="ECO:0000256" key="1">
    <source>
        <dbReference type="ARBA" id="ARBA00022669"/>
    </source>
</evidence>
<reference evidence="6" key="1">
    <citation type="submission" date="2024-06" db="EMBL/GenBank/DDBJ databases">
        <title>Draft Genome Sequences of Epichloe bromicola Strains Isolated from Elymus ciliaris.</title>
        <authorList>
            <consortium name="Epichloe bromicola genome sequencing consortium"/>
            <person name="Miura A."/>
            <person name="Imano S."/>
            <person name="Ashida A."/>
            <person name="Sato I."/>
            <person name="Chiba S."/>
            <person name="Tanaka A."/>
            <person name="Camagna M."/>
            <person name="Takemoto D."/>
        </authorList>
    </citation>
    <scope>NUCLEOTIDE SEQUENCE [LARGE SCALE GENOMIC DNA]</scope>
    <source>
        <strain evidence="6">DP</strain>
    </source>
</reference>
<protein>
    <recommendedName>
        <fullName evidence="4">LysM domain-containing protein</fullName>
    </recommendedName>
</protein>
<sequence length="339" mass="35849">MLKVPCHLQVVVILTQQHDSSPSGTVTVGLGNTVTTPAPVPTNVEAGDYCAAISLKFSLVLSDFYFLNPQVDSTCGNLWANTSYCVKPVGNIETYSGYTTTAAATTFTRPVSTTDFVPSPVQTATLQPKASGTISDCHVYENAFDATSKLRNLSVANSCSSWAHFANVTVEQLVEWNPSLSASNCVLQAGKSYCVQKWQTPPNFKCSMVPDLFGVTVAELIRLNHWIGSNCDTGIWSQLTPDGYEQVCVLGSGTQPTGSPTATTSTVLPTTTTGTAPPAPTQPGASKNCKKWHTVVGGDGCRSIANAAGISLDEFYRMNTGVGSDCSTLWSGYAVCIGE</sequence>
<evidence type="ECO:0000313" key="5">
    <source>
        <dbReference type="EMBL" id="GAB0136598.1"/>
    </source>
</evidence>
<dbReference type="InterPro" id="IPR036779">
    <property type="entry name" value="LysM_dom_sf"/>
</dbReference>
<feature type="domain" description="LysM" evidence="4">
    <location>
        <begin position="40"/>
        <end position="86"/>
    </location>
</feature>